<dbReference type="GeneID" id="81360350"/>
<reference evidence="2" key="2">
    <citation type="journal article" date="2023" name="IMA Fungus">
        <title>Comparative genomic study of the Penicillium genus elucidates a diverse pangenome and 15 lateral gene transfer events.</title>
        <authorList>
            <person name="Petersen C."/>
            <person name="Sorensen T."/>
            <person name="Nielsen M.R."/>
            <person name="Sondergaard T.E."/>
            <person name="Sorensen J.L."/>
            <person name="Fitzpatrick D.A."/>
            <person name="Frisvad J.C."/>
            <person name="Nielsen K.L."/>
        </authorList>
    </citation>
    <scope>NUCLEOTIDE SEQUENCE</scope>
    <source>
        <strain evidence="2">IBT 30761</strain>
    </source>
</reference>
<evidence type="ECO:0000313" key="3">
    <source>
        <dbReference type="Proteomes" id="UP001149074"/>
    </source>
</evidence>
<evidence type="ECO:0000313" key="2">
    <source>
        <dbReference type="EMBL" id="KAJ5090196.1"/>
    </source>
</evidence>
<feature type="region of interest" description="Disordered" evidence="1">
    <location>
        <begin position="1"/>
        <end position="89"/>
    </location>
</feature>
<gene>
    <name evidence="2" type="ORF">N7532_008880</name>
</gene>
<dbReference type="RefSeq" id="XP_056472177.1">
    <property type="nucleotide sequence ID" value="XM_056621371.1"/>
</dbReference>
<name>A0A9W9K2H0_9EURO</name>
<feature type="compositionally biased region" description="Basic residues" evidence="1">
    <location>
        <begin position="1"/>
        <end position="11"/>
    </location>
</feature>
<comment type="caution">
    <text evidence="2">The sequence shown here is derived from an EMBL/GenBank/DDBJ whole genome shotgun (WGS) entry which is preliminary data.</text>
</comment>
<dbReference type="OrthoDB" id="2279190at2759"/>
<dbReference type="EMBL" id="JAPQKI010000009">
    <property type="protein sequence ID" value="KAJ5090196.1"/>
    <property type="molecule type" value="Genomic_DNA"/>
</dbReference>
<reference evidence="2" key="1">
    <citation type="submission" date="2022-11" db="EMBL/GenBank/DDBJ databases">
        <authorList>
            <person name="Petersen C."/>
        </authorList>
    </citation>
    <scope>NUCLEOTIDE SEQUENCE</scope>
    <source>
        <strain evidence="2">IBT 30761</strain>
    </source>
</reference>
<dbReference type="AlphaFoldDB" id="A0A9W9K2H0"/>
<proteinExistence type="predicted"/>
<keyword evidence="3" id="KW-1185">Reference proteome</keyword>
<accession>A0A9W9K2H0</accession>
<dbReference type="Proteomes" id="UP001149074">
    <property type="component" value="Unassembled WGS sequence"/>
</dbReference>
<evidence type="ECO:0000256" key="1">
    <source>
        <dbReference type="SAM" id="MobiDB-lite"/>
    </source>
</evidence>
<sequence length="121" mass="12805">MSKGKKQKIKPRPPPAPGSRRAMPLDEELDLANLPPLPPSPAPSTEVRPPGNRKGNQDPASGATEQAGDLLDNAGLQIPGVTKGGEEKDGSLKIKIHLNLHAKVRLDLDAKLYGDIVIGLL</sequence>
<protein>
    <submittedName>
        <fullName evidence="2">Uncharacterized protein</fullName>
    </submittedName>
</protein>
<organism evidence="2 3">
    <name type="scientific">Penicillium argentinense</name>
    <dbReference type="NCBI Taxonomy" id="1131581"/>
    <lineage>
        <taxon>Eukaryota</taxon>
        <taxon>Fungi</taxon>
        <taxon>Dikarya</taxon>
        <taxon>Ascomycota</taxon>
        <taxon>Pezizomycotina</taxon>
        <taxon>Eurotiomycetes</taxon>
        <taxon>Eurotiomycetidae</taxon>
        <taxon>Eurotiales</taxon>
        <taxon>Aspergillaceae</taxon>
        <taxon>Penicillium</taxon>
    </lineage>
</organism>